<proteinExistence type="predicted"/>
<evidence type="ECO:0000313" key="1">
    <source>
        <dbReference type="EMBL" id="CAJ31140.1"/>
    </source>
</evidence>
<protein>
    <submittedName>
        <fullName evidence="1">Uncharacterized protein</fullName>
    </submittedName>
</protein>
<dbReference type="AlphaFoldDB" id="Q3IBQ9"/>
<sequence>MRVLEEMESLDEALSIWALDACARGEFALETGVLGR</sequence>
<accession>Q3IBQ9</accession>
<dbReference type="EMBL" id="CT025834">
    <property type="protein sequence ID" value="CAJ31140.1"/>
    <property type="molecule type" value="Genomic_DNA"/>
</dbReference>
<organism evidence="1">
    <name type="scientific">uncultured sulfate-reducing bacterium</name>
    <dbReference type="NCBI Taxonomy" id="153939"/>
    <lineage>
        <taxon>Bacteria</taxon>
        <taxon>environmental samples</taxon>
    </lineage>
</organism>
<reference evidence="1" key="1">
    <citation type="journal article" date="2005" name="J. Bacteriol.">
        <title>Clustered genes related to sulfate respiration in uncultured prokaryotes support the theory of their concomitant horizontal transfer.</title>
        <authorList>
            <person name="Mussmann M."/>
            <person name="Richter M."/>
            <person name="Lombardot T."/>
            <person name="Meyerdierks A."/>
            <person name="Kuever J."/>
            <person name="Kube M."/>
            <person name="Glockner F.O."/>
            <person name="Amann R."/>
        </authorList>
    </citation>
    <scope>NUCLEOTIDE SEQUENCE</scope>
</reference>
<gene>
    <name evidence="1" type="ORF">42c90028</name>
</gene>
<name>Q3IBQ9_9BACT</name>